<accession>A0A438E229</accession>
<proteinExistence type="predicted"/>
<dbReference type="PANTHER" id="PTHR44375">
    <property type="entry name" value="BETA-KETOACYL-ACP REDUCTASE-LIKE PROTEIN-RELATED"/>
    <property type="match status" value="1"/>
</dbReference>
<reference evidence="1 3" key="1">
    <citation type="journal article" date="2018" name="PLoS Genet.">
        <title>Population sequencing reveals clonal diversity and ancestral inbreeding in the grapevine cultivar Chardonnay.</title>
        <authorList>
            <person name="Roach M.J."/>
            <person name="Johnson D.L."/>
            <person name="Bohlmann J."/>
            <person name="van Vuuren H.J."/>
            <person name="Jones S.J."/>
            <person name="Pretorius I.S."/>
            <person name="Schmidt S.A."/>
            <person name="Borneman A.R."/>
        </authorList>
    </citation>
    <scope>NUCLEOTIDE SEQUENCE [LARGE SCALE GENOMIC DNA]</scope>
    <source>
        <strain evidence="3">cv. Chardonnay</strain>
        <strain evidence="1">I10V1</strain>
        <tissue evidence="1">Leaf</tissue>
    </source>
</reference>
<evidence type="ECO:0000313" key="2">
    <source>
        <dbReference type="EMBL" id="RVX01723.1"/>
    </source>
</evidence>
<dbReference type="Proteomes" id="UP000288805">
    <property type="component" value="Unassembled WGS sequence"/>
</dbReference>
<dbReference type="EMBL" id="QGNW01001431">
    <property type="protein sequence ID" value="RVW41761.1"/>
    <property type="molecule type" value="Genomic_DNA"/>
</dbReference>
<dbReference type="SUPFAM" id="SSF51735">
    <property type="entry name" value="NAD(P)-binding Rossmann-fold domains"/>
    <property type="match status" value="1"/>
</dbReference>
<dbReference type="Gene3D" id="3.40.50.720">
    <property type="entry name" value="NAD(P)-binding Rossmann-like Domain"/>
    <property type="match status" value="1"/>
</dbReference>
<dbReference type="InterPro" id="IPR036291">
    <property type="entry name" value="NAD(P)-bd_dom_sf"/>
</dbReference>
<dbReference type="PANTHER" id="PTHR44375:SF2">
    <property type="entry name" value="BETA-KETOACYL-ACP REDUCTASE-LIKE PROTEIN-RELATED"/>
    <property type="match status" value="1"/>
</dbReference>
<name>A0A438E229_VITVI</name>
<dbReference type="AlphaFoldDB" id="A0A438E229"/>
<gene>
    <name evidence="2" type="ORF">CK203_024348</name>
    <name evidence="1" type="ORF">CK203_113408</name>
</gene>
<evidence type="ECO:0000313" key="3">
    <source>
        <dbReference type="Proteomes" id="UP000288805"/>
    </source>
</evidence>
<sequence>MDARDPMVNKISNHFQPWHRLEGKVVMVTDAFSALGRDFCLDLAKAGSNIIAAACRTHRLNSLSPTKSTTLHLP</sequence>
<protein>
    <submittedName>
        <fullName evidence="1">Uncharacterized protein</fullName>
    </submittedName>
</protein>
<dbReference type="EMBL" id="QGNW01000074">
    <property type="protein sequence ID" value="RVX01723.1"/>
    <property type="molecule type" value="Genomic_DNA"/>
</dbReference>
<organism evidence="1 3">
    <name type="scientific">Vitis vinifera</name>
    <name type="common">Grape</name>
    <dbReference type="NCBI Taxonomy" id="29760"/>
    <lineage>
        <taxon>Eukaryota</taxon>
        <taxon>Viridiplantae</taxon>
        <taxon>Streptophyta</taxon>
        <taxon>Embryophyta</taxon>
        <taxon>Tracheophyta</taxon>
        <taxon>Spermatophyta</taxon>
        <taxon>Magnoliopsida</taxon>
        <taxon>eudicotyledons</taxon>
        <taxon>Gunneridae</taxon>
        <taxon>Pentapetalae</taxon>
        <taxon>rosids</taxon>
        <taxon>Vitales</taxon>
        <taxon>Vitaceae</taxon>
        <taxon>Viteae</taxon>
        <taxon>Vitis</taxon>
    </lineage>
</organism>
<comment type="caution">
    <text evidence="1">The sequence shown here is derived from an EMBL/GenBank/DDBJ whole genome shotgun (WGS) entry which is preliminary data.</text>
</comment>
<evidence type="ECO:0000313" key="1">
    <source>
        <dbReference type="EMBL" id="RVW41761.1"/>
    </source>
</evidence>